<evidence type="ECO:0000313" key="4">
    <source>
        <dbReference type="EMBL" id="TCK23511.1"/>
    </source>
</evidence>
<dbReference type="Proteomes" id="UP000295030">
    <property type="component" value="Unassembled WGS sequence"/>
</dbReference>
<dbReference type="GO" id="GO:0006203">
    <property type="term" value="P:dGTP catabolic process"/>
    <property type="evidence" value="ECO:0007669"/>
    <property type="project" value="TreeGrafter"/>
</dbReference>
<dbReference type="CDD" id="cd00077">
    <property type="entry name" value="HDc"/>
    <property type="match status" value="1"/>
</dbReference>
<evidence type="ECO:0000256" key="2">
    <source>
        <dbReference type="HAMAP-Rule" id="MF_01212"/>
    </source>
</evidence>
<dbReference type="NCBIfam" id="NF041026">
    <property type="entry name" value="antiphage_dGTPase"/>
    <property type="match status" value="1"/>
</dbReference>
<dbReference type="InterPro" id="IPR006674">
    <property type="entry name" value="HD_domain"/>
</dbReference>
<dbReference type="Pfam" id="PF01966">
    <property type="entry name" value="HD"/>
    <property type="match status" value="1"/>
</dbReference>
<keyword evidence="5" id="KW-1185">Reference proteome</keyword>
<dbReference type="PROSITE" id="PS51831">
    <property type="entry name" value="HD"/>
    <property type="match status" value="1"/>
</dbReference>
<feature type="domain" description="HD" evidence="3">
    <location>
        <begin position="56"/>
        <end position="257"/>
    </location>
</feature>
<evidence type="ECO:0000259" key="3">
    <source>
        <dbReference type="PROSITE" id="PS51831"/>
    </source>
</evidence>
<comment type="similarity">
    <text evidence="2">Belongs to the dGTPase family. Type 2 subfamily.</text>
</comment>
<dbReference type="SMART" id="SM00471">
    <property type="entry name" value="HDc"/>
    <property type="match status" value="1"/>
</dbReference>
<sequence length="452" mass="51501">MTNWDDRKSGWRQHPEDARTPFDVDYARIVHSGSFRRLQGKTQTLNLGDSDFYRTRLTHSLEVAQIANSIVRQLGIFKDHPAHPHLPSVSLIQSIGFAHDLGHPPFGHGGEVALNYCMRDHGGFEGNGHTLRILSRLENFSEDHGADLTRRTLLGVLKYPVSYKEGANRERVPKMDQVPQSIRVIDRESCKPPKCYLECERDVVDWILQPLSQLDRDKFTAFEPPMKDEDGKIKHATPRHKSFDCSIMDVADDIAYGVHDLEDAIAMGLVTERDFRTAVTEAKSGIFLNALKQKYPSESQNNVYETFFCSLFGEGKRRKHYISRLVHHFITNIEIIELKQFDDPLLRFRAALSAPQRDFLNALQALIVDKVIKSAEVQHLEFKGQKMVISVFEALVSDPKALLPADAYAEFERSNSDVRVICDHVAGMTDSFLLKTYDRLFSPRMGSVFDKL</sequence>
<dbReference type="InterPro" id="IPR006261">
    <property type="entry name" value="dGTPase"/>
</dbReference>
<dbReference type="InterPro" id="IPR003607">
    <property type="entry name" value="HD/PDEase_dom"/>
</dbReference>
<dbReference type="InterPro" id="IPR023023">
    <property type="entry name" value="dNTPase_2"/>
</dbReference>
<dbReference type="OrthoDB" id="9803619at2"/>
<name>A0A4R1HQH0_ANCAQ</name>
<dbReference type="PANTHER" id="PTHR11373">
    <property type="entry name" value="DEOXYNUCLEOSIDE TRIPHOSPHATE TRIPHOSPHOHYDROLASE"/>
    <property type="match status" value="1"/>
</dbReference>
<dbReference type="HAMAP" id="MF_01212">
    <property type="entry name" value="dGTPase_type2"/>
    <property type="match status" value="1"/>
</dbReference>
<dbReference type="PANTHER" id="PTHR11373:SF40">
    <property type="entry name" value="DEOXYGUANOSINETRIPHOSPHATE TRIPHOSPHOHYDROLASE-LIKE PROTEIN 2"/>
    <property type="match status" value="1"/>
</dbReference>
<protein>
    <recommendedName>
        <fullName evidence="2">Deoxyguanosinetriphosphate triphosphohydrolase-like protein</fullName>
    </recommendedName>
</protein>
<dbReference type="InterPro" id="IPR050135">
    <property type="entry name" value="dGTPase-like"/>
</dbReference>
<proteinExistence type="inferred from homology"/>
<accession>A0A4R1HQH0</accession>
<dbReference type="AlphaFoldDB" id="A0A4R1HQH0"/>
<comment type="caution">
    <text evidence="4">The sequence shown here is derived from an EMBL/GenBank/DDBJ whole genome shotgun (WGS) entry which is preliminary data.</text>
</comment>
<dbReference type="GO" id="GO:0008832">
    <property type="term" value="F:dGTPase activity"/>
    <property type="evidence" value="ECO:0007669"/>
    <property type="project" value="TreeGrafter"/>
</dbReference>
<evidence type="ECO:0000256" key="1">
    <source>
        <dbReference type="ARBA" id="ARBA00022801"/>
    </source>
</evidence>
<dbReference type="SUPFAM" id="SSF109604">
    <property type="entry name" value="HD-domain/PDEase-like"/>
    <property type="match status" value="1"/>
</dbReference>
<reference evidence="4 5" key="1">
    <citation type="submission" date="2019-03" db="EMBL/GenBank/DDBJ databases">
        <title>Genomic Encyclopedia of Type Strains, Phase IV (KMG-IV): sequencing the most valuable type-strain genomes for metagenomic binning, comparative biology and taxonomic classification.</title>
        <authorList>
            <person name="Goeker M."/>
        </authorList>
    </citation>
    <scope>NUCLEOTIDE SEQUENCE [LARGE SCALE GENOMIC DNA]</scope>
    <source>
        <strain evidence="4 5">DSM 101</strain>
    </source>
</reference>
<dbReference type="RefSeq" id="WP_131836464.1">
    <property type="nucleotide sequence ID" value="NZ_SMFY01000003.1"/>
</dbReference>
<dbReference type="NCBIfam" id="TIGR01353">
    <property type="entry name" value="dGTP_triPase"/>
    <property type="match status" value="1"/>
</dbReference>
<evidence type="ECO:0000313" key="5">
    <source>
        <dbReference type="Proteomes" id="UP000295030"/>
    </source>
</evidence>
<dbReference type="Pfam" id="PF13286">
    <property type="entry name" value="HD_assoc"/>
    <property type="match status" value="1"/>
</dbReference>
<dbReference type="Gene3D" id="1.10.3210.10">
    <property type="entry name" value="Hypothetical protein af1432"/>
    <property type="match status" value="2"/>
</dbReference>
<dbReference type="InterPro" id="IPR026875">
    <property type="entry name" value="PHydrolase_assoc_dom"/>
</dbReference>
<keyword evidence="1 2" id="KW-0378">Hydrolase</keyword>
<dbReference type="NCBIfam" id="NF003701">
    <property type="entry name" value="PRK05318.1"/>
    <property type="match status" value="1"/>
</dbReference>
<organism evidence="4 5">
    <name type="scientific">Ancylobacter aquaticus</name>
    <dbReference type="NCBI Taxonomy" id="100"/>
    <lineage>
        <taxon>Bacteria</taxon>
        <taxon>Pseudomonadati</taxon>
        <taxon>Pseudomonadota</taxon>
        <taxon>Alphaproteobacteria</taxon>
        <taxon>Hyphomicrobiales</taxon>
        <taxon>Xanthobacteraceae</taxon>
        <taxon>Ancylobacter</taxon>
    </lineage>
</organism>
<dbReference type="EMBL" id="SMFY01000003">
    <property type="protein sequence ID" value="TCK23511.1"/>
    <property type="molecule type" value="Genomic_DNA"/>
</dbReference>
<gene>
    <name evidence="4" type="ORF">EV667_3347</name>
</gene>